<dbReference type="Gene3D" id="3.40.50.2000">
    <property type="entry name" value="Glycogen Phosphorylase B"/>
    <property type="match status" value="2"/>
</dbReference>
<dbReference type="SUPFAM" id="SSF53756">
    <property type="entry name" value="UDP-Glycosyltransferase/glycogen phosphorylase"/>
    <property type="match status" value="1"/>
</dbReference>
<dbReference type="EMBL" id="JBHRXZ010000003">
    <property type="protein sequence ID" value="MFC3606706.1"/>
    <property type="molecule type" value="Genomic_DNA"/>
</dbReference>
<sequence length="428" mass="45294">MAHIAVISPPFASHFRALQALAGRLVDQGHRVTFVQQADCSSYLDDPRIGFAAVGKGSHPPGSLAGIVARAARPGDPLGLRRVILDLAHGTDMLCREGPAALRALGVDALIADQMEAAGGLLGEALELPWVSVACALPINREPRLPLPVMPWGYADAPFGEQLNRGSSQVYDRLMAPHARVIAAHADALGLPPRQALHQCLSPYAQISQTVPGFDFPRAEVPAHFHALGPLRPAETAPHAELDLPRSGRPLVFASLGTLQGGRFRLFRKIARACRTLDLQLLVAHCGRLDGSQARRLEDEGATWVTDFAPQQTALAMADLTITHAGLNTVMDALVAGTPMLALPIAFDQPGVAARVVHHGVGLRALPALASRAILVRSLRRLLDEPQFASRAAALGQEVSQAGGIMRAAAVIEAVLSTGRPVEARDAA</sequence>
<organism evidence="1 2">
    <name type="scientific">Stutzerimonas tarimensis</name>
    <dbReference type="NCBI Taxonomy" id="1507735"/>
    <lineage>
        <taxon>Bacteria</taxon>
        <taxon>Pseudomonadati</taxon>
        <taxon>Pseudomonadota</taxon>
        <taxon>Gammaproteobacteria</taxon>
        <taxon>Pseudomonadales</taxon>
        <taxon>Pseudomonadaceae</taxon>
        <taxon>Stutzerimonas</taxon>
    </lineage>
</organism>
<accession>A0ABV7T1A8</accession>
<dbReference type="PANTHER" id="PTHR48050:SF13">
    <property type="entry name" value="STEROL 3-BETA-GLUCOSYLTRANSFERASE UGT80A2"/>
    <property type="match status" value="1"/>
</dbReference>
<dbReference type="CDD" id="cd03784">
    <property type="entry name" value="GT1_Gtf-like"/>
    <property type="match status" value="1"/>
</dbReference>
<dbReference type="InterPro" id="IPR002213">
    <property type="entry name" value="UDP_glucos_trans"/>
</dbReference>
<dbReference type="PANTHER" id="PTHR48050">
    <property type="entry name" value="STEROL 3-BETA-GLUCOSYLTRANSFERASE"/>
    <property type="match status" value="1"/>
</dbReference>
<evidence type="ECO:0000313" key="2">
    <source>
        <dbReference type="Proteomes" id="UP001595630"/>
    </source>
</evidence>
<proteinExistence type="predicted"/>
<protein>
    <submittedName>
        <fullName evidence="1">Glycosyltransferase</fullName>
    </submittedName>
</protein>
<dbReference type="InterPro" id="IPR050426">
    <property type="entry name" value="Glycosyltransferase_28"/>
</dbReference>
<reference evidence="2" key="1">
    <citation type="journal article" date="2019" name="Int. J. Syst. Evol. Microbiol.">
        <title>The Global Catalogue of Microorganisms (GCM) 10K type strain sequencing project: providing services to taxonomists for standard genome sequencing and annotation.</title>
        <authorList>
            <consortium name="The Broad Institute Genomics Platform"/>
            <consortium name="The Broad Institute Genome Sequencing Center for Infectious Disease"/>
            <person name="Wu L."/>
            <person name="Ma J."/>
        </authorList>
    </citation>
    <scope>NUCLEOTIDE SEQUENCE [LARGE SCALE GENOMIC DNA]</scope>
    <source>
        <strain evidence="2">KCTC 42447</strain>
    </source>
</reference>
<name>A0ABV7T1A8_9GAMM</name>
<comment type="caution">
    <text evidence="1">The sequence shown here is derived from an EMBL/GenBank/DDBJ whole genome shotgun (WGS) entry which is preliminary data.</text>
</comment>
<gene>
    <name evidence="1" type="ORF">ACFOMF_02750</name>
</gene>
<dbReference type="RefSeq" id="WP_386360964.1">
    <property type="nucleotide sequence ID" value="NZ_JBHRXZ010000003.1"/>
</dbReference>
<keyword evidence="2" id="KW-1185">Reference proteome</keyword>
<dbReference type="Pfam" id="PF00201">
    <property type="entry name" value="UDPGT"/>
    <property type="match status" value="1"/>
</dbReference>
<evidence type="ECO:0000313" key="1">
    <source>
        <dbReference type="EMBL" id="MFC3606706.1"/>
    </source>
</evidence>
<dbReference type="Proteomes" id="UP001595630">
    <property type="component" value="Unassembled WGS sequence"/>
</dbReference>